<comment type="caution">
    <text evidence="6">The sequence shown here is derived from an EMBL/GenBank/DDBJ whole genome shotgun (WGS) entry which is preliminary data.</text>
</comment>
<comment type="subcellular location">
    <subcellularLocation>
        <location evidence="1">Cell outer membrane</location>
    </subcellularLocation>
</comment>
<dbReference type="CDD" id="cd07185">
    <property type="entry name" value="OmpA_C-like"/>
    <property type="match status" value="1"/>
</dbReference>
<dbReference type="PRINTS" id="PR01021">
    <property type="entry name" value="OMPADOMAIN"/>
</dbReference>
<evidence type="ECO:0000313" key="7">
    <source>
        <dbReference type="Proteomes" id="UP001497602"/>
    </source>
</evidence>
<dbReference type="SUPFAM" id="SSF103088">
    <property type="entry name" value="OmpA-like"/>
    <property type="match status" value="1"/>
</dbReference>
<dbReference type="InterPro" id="IPR006664">
    <property type="entry name" value="OMP_bac"/>
</dbReference>
<reference evidence="6 7" key="1">
    <citation type="submission" date="2024-05" db="EMBL/GenBank/DDBJ databases">
        <authorList>
            <person name="Duchaud E."/>
        </authorList>
    </citation>
    <scope>NUCLEOTIDE SEQUENCE [LARGE SCALE GENOMIC DNA]</scope>
    <source>
        <strain evidence="6">Ena-SAMPLE-TAB-13-05-2024-13:56:06:370-140305</strain>
    </source>
</reference>
<protein>
    <submittedName>
        <fullName evidence="6">Inner membrane lipoprotein YiaD</fullName>
    </submittedName>
</protein>
<feature type="domain" description="OmpA-like" evidence="5">
    <location>
        <begin position="155"/>
        <end position="266"/>
    </location>
</feature>
<dbReference type="RefSeq" id="WP_348739955.1">
    <property type="nucleotide sequence ID" value="NZ_CAXJRC010000044.1"/>
</dbReference>
<dbReference type="InterPro" id="IPR006665">
    <property type="entry name" value="OmpA-like"/>
</dbReference>
<keyword evidence="6" id="KW-0449">Lipoprotein</keyword>
<dbReference type="EMBL" id="CAXJRC010000044">
    <property type="protein sequence ID" value="CAL2108365.1"/>
    <property type="molecule type" value="Genomic_DNA"/>
</dbReference>
<keyword evidence="2 4" id="KW-0472">Membrane</keyword>
<evidence type="ECO:0000256" key="1">
    <source>
        <dbReference type="ARBA" id="ARBA00004442"/>
    </source>
</evidence>
<dbReference type="Proteomes" id="UP001497602">
    <property type="component" value="Unassembled WGS sequence"/>
</dbReference>
<keyword evidence="7" id="KW-1185">Reference proteome</keyword>
<evidence type="ECO:0000256" key="2">
    <source>
        <dbReference type="ARBA" id="ARBA00023136"/>
    </source>
</evidence>
<dbReference type="Pfam" id="PF00691">
    <property type="entry name" value="OmpA"/>
    <property type="match status" value="1"/>
</dbReference>
<dbReference type="PANTHER" id="PTHR30329">
    <property type="entry name" value="STATOR ELEMENT OF FLAGELLAR MOTOR COMPLEX"/>
    <property type="match status" value="1"/>
</dbReference>
<sequence length="266" mass="30643">MIKTFLLFALLTSFITISQNEKCKEKEVFSILSNYKIDECYYQPYDVLKIYVDENAVSKAAKKGEYTKTVYRWKDKGAHPSKVFVLDNFKAIFKKEDIKILYEGLSSLSFSFKKTNQMYWGHVEYYHDTYTVQILKEKKLSLSIKFNEKHLKKELIEYGRSELKGVFFDTDKSTLKPTSTKSLTTIANYLNANPNTKVFIVGHTDNAGDFTHNQQLSKARANAVVSELVEKHQVNASQLRAFGIANLSPKSIDKNKNRRVEMVLAN</sequence>
<organism evidence="6 7">
    <name type="scientific">Tenacibaculum vairaonense</name>
    <dbReference type="NCBI Taxonomy" id="3137860"/>
    <lineage>
        <taxon>Bacteria</taxon>
        <taxon>Pseudomonadati</taxon>
        <taxon>Bacteroidota</taxon>
        <taxon>Flavobacteriia</taxon>
        <taxon>Flavobacteriales</taxon>
        <taxon>Flavobacteriaceae</taxon>
        <taxon>Tenacibaculum</taxon>
    </lineage>
</organism>
<dbReference type="PROSITE" id="PS51123">
    <property type="entry name" value="OMPA_2"/>
    <property type="match status" value="1"/>
</dbReference>
<name>A0ABM9PRD2_9FLAO</name>
<evidence type="ECO:0000259" key="5">
    <source>
        <dbReference type="PROSITE" id="PS51123"/>
    </source>
</evidence>
<accession>A0ABM9PRD2</accession>
<evidence type="ECO:0000256" key="3">
    <source>
        <dbReference type="ARBA" id="ARBA00023237"/>
    </source>
</evidence>
<evidence type="ECO:0000256" key="4">
    <source>
        <dbReference type="PROSITE-ProRule" id="PRU00473"/>
    </source>
</evidence>
<dbReference type="Gene3D" id="3.30.1330.60">
    <property type="entry name" value="OmpA-like domain"/>
    <property type="match status" value="1"/>
</dbReference>
<dbReference type="InterPro" id="IPR036737">
    <property type="entry name" value="OmpA-like_sf"/>
</dbReference>
<dbReference type="PANTHER" id="PTHR30329:SF21">
    <property type="entry name" value="LIPOPROTEIN YIAD-RELATED"/>
    <property type="match status" value="1"/>
</dbReference>
<evidence type="ECO:0000313" key="6">
    <source>
        <dbReference type="EMBL" id="CAL2108365.1"/>
    </source>
</evidence>
<gene>
    <name evidence="6" type="ORF">T190115A13A_70138</name>
</gene>
<keyword evidence="3" id="KW-0998">Cell outer membrane</keyword>
<dbReference type="InterPro" id="IPR050330">
    <property type="entry name" value="Bact_OuterMem_StrucFunc"/>
</dbReference>
<proteinExistence type="predicted"/>